<protein>
    <submittedName>
        <fullName evidence="1">Uncharacterized protein</fullName>
    </submittedName>
</protein>
<evidence type="ECO:0000313" key="2">
    <source>
        <dbReference type="Proteomes" id="UP000326837"/>
    </source>
</evidence>
<gene>
    <name evidence="1" type="ORF">PLANPX_0093</name>
</gene>
<sequence>MKIMRFLSELPTDKTLPANCDAANCRRLNRYAKKRYCLVP</sequence>
<reference evidence="2" key="1">
    <citation type="submission" date="2019-10" db="EMBL/GenBank/DDBJ databases">
        <title>Lacipirellula parvula gen. nov., sp. nov., representing a lineage of planctomycetes widespread in freshwater anoxic habitats, and description of the family Lacipirellulaceae.</title>
        <authorList>
            <person name="Dedysh S.N."/>
            <person name="Kulichevskaya I.S."/>
            <person name="Beletsky A.V."/>
            <person name="Rakitin A.L."/>
            <person name="Mardanov A.V."/>
            <person name="Ivanova A.A."/>
            <person name="Saltykova V.X."/>
            <person name="Rijpstra W.I.C."/>
            <person name="Sinninghe Damste J.S."/>
            <person name="Ravin N.V."/>
        </authorList>
    </citation>
    <scope>NUCLEOTIDE SEQUENCE [LARGE SCALE GENOMIC DNA]</scope>
    <source>
        <strain evidence="2">PX69</strain>
    </source>
</reference>
<accession>A0A5K7X6Y0</accession>
<name>A0A5K7X6Y0_9BACT</name>
<organism evidence="1 2">
    <name type="scientific">Lacipirellula parvula</name>
    <dbReference type="NCBI Taxonomy" id="2650471"/>
    <lineage>
        <taxon>Bacteria</taxon>
        <taxon>Pseudomonadati</taxon>
        <taxon>Planctomycetota</taxon>
        <taxon>Planctomycetia</taxon>
        <taxon>Pirellulales</taxon>
        <taxon>Lacipirellulaceae</taxon>
        <taxon>Lacipirellula</taxon>
    </lineage>
</organism>
<dbReference type="Proteomes" id="UP000326837">
    <property type="component" value="Chromosome"/>
</dbReference>
<dbReference type="EMBL" id="AP021861">
    <property type="protein sequence ID" value="BBO30481.1"/>
    <property type="molecule type" value="Genomic_DNA"/>
</dbReference>
<evidence type="ECO:0000313" key="1">
    <source>
        <dbReference type="EMBL" id="BBO30481.1"/>
    </source>
</evidence>
<dbReference type="KEGG" id="lpav:PLANPX_0093"/>
<proteinExistence type="predicted"/>
<keyword evidence="2" id="KW-1185">Reference proteome</keyword>
<dbReference type="AlphaFoldDB" id="A0A5K7X6Y0"/>